<sequence>MGTCQTNTPASLASAAGGPPRPRRACGGAPGRPDAIKSMSAPPPDARSAEVPAERPQNAGPRGPSKYSRAEPPAAPFRWRDGLQPFFRPPPPSKEKCVAVFCNSSRTVPGETARRKSQIQVHNKRPPQGLQAYAAEGMNVGTETAGGLFPYLL</sequence>
<name>A0AC60A6N8_RANTA</name>
<reference evidence="1" key="1">
    <citation type="submission" date="2023-05" db="EMBL/GenBank/DDBJ databases">
        <authorList>
            <consortium name="ELIXIR-Norway"/>
        </authorList>
    </citation>
    <scope>NUCLEOTIDE SEQUENCE</scope>
</reference>
<dbReference type="Proteomes" id="UP001162501">
    <property type="component" value="Chromosome 8"/>
</dbReference>
<proteinExistence type="predicted"/>
<dbReference type="EMBL" id="OX596092">
    <property type="protein sequence ID" value="CAN0563172.1"/>
    <property type="molecule type" value="Genomic_DNA"/>
</dbReference>
<evidence type="ECO:0000313" key="2">
    <source>
        <dbReference type="Proteomes" id="UP001162501"/>
    </source>
</evidence>
<protein>
    <submittedName>
        <fullName evidence="1">Uncharacterized protein</fullName>
    </submittedName>
</protein>
<accession>A0AC60A6N8</accession>
<evidence type="ECO:0000313" key="1">
    <source>
        <dbReference type="EMBL" id="CAN0563172.1"/>
    </source>
</evidence>
<organism evidence="1 2">
    <name type="scientific">Rangifer tarandus platyrhynchus</name>
    <name type="common">Svalbard reindeer</name>
    <dbReference type="NCBI Taxonomy" id="3082113"/>
    <lineage>
        <taxon>Eukaryota</taxon>
        <taxon>Metazoa</taxon>
        <taxon>Chordata</taxon>
        <taxon>Craniata</taxon>
        <taxon>Vertebrata</taxon>
        <taxon>Euteleostomi</taxon>
        <taxon>Mammalia</taxon>
        <taxon>Eutheria</taxon>
        <taxon>Laurasiatheria</taxon>
        <taxon>Artiodactyla</taxon>
        <taxon>Ruminantia</taxon>
        <taxon>Pecora</taxon>
        <taxon>Cervidae</taxon>
        <taxon>Odocoileinae</taxon>
        <taxon>Rangifer</taxon>
    </lineage>
</organism>
<reference evidence="1" key="2">
    <citation type="submission" date="2025-03" db="EMBL/GenBank/DDBJ databases">
        <authorList>
            <consortium name="ELIXIR-Norway"/>
            <consortium name="Elixir Norway"/>
        </authorList>
    </citation>
    <scope>NUCLEOTIDE SEQUENCE</scope>
</reference>
<gene>
    <name evidence="1" type="ORF">MRATA1EN22A_LOCUS27476</name>
</gene>